<name>G9X0F1_9FIRM</name>
<dbReference type="SUPFAM" id="SSF51735">
    <property type="entry name" value="NAD(P)-binding Rossmann-fold domains"/>
    <property type="match status" value="1"/>
</dbReference>
<evidence type="ECO:0000256" key="6">
    <source>
        <dbReference type="ARBA" id="ARBA00023277"/>
    </source>
</evidence>
<dbReference type="InterPro" id="IPR022674">
    <property type="entry name" value="G6P_DH_NAD-bd"/>
</dbReference>
<evidence type="ECO:0000256" key="3">
    <source>
        <dbReference type="ARBA" id="ARBA00022526"/>
    </source>
</evidence>
<reference evidence="10 11" key="1">
    <citation type="submission" date="2011-08" db="EMBL/GenBank/DDBJ databases">
        <title>The Genome Sequence of Eubacteriaceae bacterium ACC19a.</title>
        <authorList>
            <consortium name="The Broad Institute Genome Sequencing Platform"/>
            <person name="Earl A."/>
            <person name="Ward D."/>
            <person name="Feldgarden M."/>
            <person name="Gevers D."/>
            <person name="Sizova M."/>
            <person name="Hazen A."/>
            <person name="Epstein S."/>
            <person name="Young S.K."/>
            <person name="Zeng Q."/>
            <person name="Gargeya S."/>
            <person name="Fitzgerald M."/>
            <person name="Haas B."/>
            <person name="Abouelleil A."/>
            <person name="Alvarado L."/>
            <person name="Arachchi H.M."/>
            <person name="Berlin A."/>
            <person name="Brown A."/>
            <person name="Chapman S.B."/>
            <person name="Chen Z."/>
            <person name="Dunbar C."/>
            <person name="Freedman E."/>
            <person name="Gearin G."/>
            <person name="Gellesch M."/>
            <person name="Goldberg J."/>
            <person name="Griggs A."/>
            <person name="Gujja S."/>
            <person name="Heiman D."/>
            <person name="Howarth C."/>
            <person name="Larson L."/>
            <person name="Lui A."/>
            <person name="MacDonald P.J.P."/>
            <person name="Montmayeur A."/>
            <person name="Murphy C."/>
            <person name="Neiman D."/>
            <person name="Pearson M."/>
            <person name="Priest M."/>
            <person name="Roberts A."/>
            <person name="Saif S."/>
            <person name="Shea T."/>
            <person name="Shenoy N."/>
            <person name="Sisk P."/>
            <person name="Stolte C."/>
            <person name="Sykes S."/>
            <person name="Wortman J."/>
            <person name="Nusbaum C."/>
            <person name="Birren B."/>
        </authorList>
    </citation>
    <scope>NUCLEOTIDE SEQUENCE [LARGE SCALE GENOMIC DNA]</scope>
    <source>
        <strain evidence="10 11">ACC19a</strain>
    </source>
</reference>
<dbReference type="UniPathway" id="UPA00115">
    <property type="reaction ID" value="UER00408"/>
</dbReference>
<keyword evidence="5 7" id="KW-0560">Oxidoreductase</keyword>
<dbReference type="EMBL" id="AFZE01000014">
    <property type="protein sequence ID" value="EHL15392.1"/>
    <property type="molecule type" value="Genomic_DNA"/>
</dbReference>
<dbReference type="GO" id="GO:0009051">
    <property type="term" value="P:pentose-phosphate shunt, oxidative branch"/>
    <property type="evidence" value="ECO:0007669"/>
    <property type="project" value="TreeGrafter"/>
</dbReference>
<proteinExistence type="inferred from homology"/>
<dbReference type="GO" id="GO:0050661">
    <property type="term" value="F:NADP binding"/>
    <property type="evidence" value="ECO:0007669"/>
    <property type="project" value="UniProtKB-UniRule"/>
</dbReference>
<dbReference type="InterPro" id="IPR019796">
    <property type="entry name" value="G6P_DH_AS"/>
</dbReference>
<gene>
    <name evidence="7" type="primary">zwf</name>
    <name evidence="10" type="ORF">HMPREF9629_01887</name>
</gene>
<dbReference type="RefSeq" id="WP_009526116.1">
    <property type="nucleotide sequence ID" value="NZ_JH414562.1"/>
</dbReference>
<dbReference type="InterPro" id="IPR036291">
    <property type="entry name" value="NAD(P)-bd_dom_sf"/>
</dbReference>
<feature type="active site" description="Proton acceptor" evidence="7">
    <location>
        <position position="235"/>
    </location>
</feature>
<comment type="caution">
    <text evidence="10">The sequence shown here is derived from an EMBL/GenBank/DDBJ whole genome shotgun (WGS) entry which is preliminary data.</text>
</comment>
<dbReference type="NCBIfam" id="TIGR00871">
    <property type="entry name" value="zwf"/>
    <property type="match status" value="1"/>
</dbReference>
<comment type="function">
    <text evidence="7">Catalyzes the oxidation of glucose 6-phosphate to 6-phosphogluconolactone.</text>
</comment>
<comment type="catalytic activity">
    <reaction evidence="7">
        <text>D-glucose 6-phosphate + NADP(+) = 6-phospho-D-glucono-1,5-lactone + NADPH + H(+)</text>
        <dbReference type="Rhea" id="RHEA:15841"/>
        <dbReference type="ChEBI" id="CHEBI:15378"/>
        <dbReference type="ChEBI" id="CHEBI:57783"/>
        <dbReference type="ChEBI" id="CHEBI:57955"/>
        <dbReference type="ChEBI" id="CHEBI:58349"/>
        <dbReference type="ChEBI" id="CHEBI:61548"/>
        <dbReference type="EC" id="1.1.1.49"/>
    </reaction>
</comment>
<dbReference type="GO" id="GO:0005829">
    <property type="term" value="C:cytosol"/>
    <property type="evidence" value="ECO:0007669"/>
    <property type="project" value="TreeGrafter"/>
</dbReference>
<dbReference type="GO" id="GO:0004345">
    <property type="term" value="F:glucose-6-phosphate dehydrogenase activity"/>
    <property type="evidence" value="ECO:0007669"/>
    <property type="project" value="UniProtKB-UniRule"/>
</dbReference>
<sequence length="481" mass="56752">MKNNALIIFGGTGDLAYRKLFPALYDLYIFDKLEKNFYIIGIGRRDYTNEDYRSIIKDWVKNFSRGAYNEEKFEKFCLSIFYYKLHFMELEEYKNLYNYFNEMNLSNNLIYYYAVSPEFFEPITDGLAKHSDILKESKIIVEKPFGKDLESAQRLNLVFKKYLDYKNIYYIDHYLGKEMLLNIMTIRFFNTMFNGVWNNEFIDNVQINVFESIGVETRGGYYDKSGAIADMLQNHIFQILSIVAMNEPDTFSSSDIKDAQIDIFKKLRKINSKDIDDYMVLGQYDGYTKEKNVNPNSKTETYVAMKIFIDNERWKDVPFYVRTGKKLHSREMSIIIQFKPTTHTSKMLAQNYGNGDLQQIAENNILEIKIQPEEGINLRFNIKKPGTSDDIDVANLNYCQSCDAQNSINSPWSYERLLEACMNSNRTLFSRWEQIELSWKYMNEVMDNYRKYSNKLYIYEQGSKGPAQAEKIIGKDGRKWI</sequence>
<feature type="binding site" evidence="7">
    <location>
        <position position="44"/>
    </location>
    <ligand>
        <name>NADP(+)</name>
        <dbReference type="ChEBI" id="CHEBI:58349"/>
    </ligand>
</feature>
<dbReference type="SUPFAM" id="SSF55347">
    <property type="entry name" value="Glyceraldehyde-3-phosphate dehydrogenase-like, C-terminal domain"/>
    <property type="match status" value="1"/>
</dbReference>
<dbReference type="PANTHER" id="PTHR23429:SF0">
    <property type="entry name" value="GLUCOSE-6-PHOSPHATE 1-DEHYDROGENASE"/>
    <property type="match status" value="1"/>
</dbReference>
<feature type="binding site" evidence="7">
    <location>
        <position position="325"/>
    </location>
    <ligand>
        <name>substrate</name>
    </ligand>
</feature>
<organism evidence="10 11">
    <name type="scientific">Peptoanaerobacter stomatis</name>
    <dbReference type="NCBI Taxonomy" id="796937"/>
    <lineage>
        <taxon>Bacteria</taxon>
        <taxon>Bacillati</taxon>
        <taxon>Bacillota</taxon>
        <taxon>Clostridia</taxon>
        <taxon>Peptostreptococcales</taxon>
        <taxon>Filifactoraceae</taxon>
        <taxon>Peptoanaerobacter</taxon>
    </lineage>
</organism>
<dbReference type="Proteomes" id="UP000006437">
    <property type="component" value="Unassembled WGS sequence"/>
</dbReference>
<dbReference type="InterPro" id="IPR022675">
    <property type="entry name" value="G6P_DH_C"/>
</dbReference>
<evidence type="ECO:0000313" key="11">
    <source>
        <dbReference type="Proteomes" id="UP000006437"/>
    </source>
</evidence>
<dbReference type="PATRIC" id="fig|796937.3.peg.1097"/>
<evidence type="ECO:0000259" key="9">
    <source>
        <dbReference type="Pfam" id="PF02781"/>
    </source>
</evidence>
<comment type="similarity">
    <text evidence="2 7">Belongs to the glucose-6-phosphate dehydrogenase family.</text>
</comment>
<evidence type="ECO:0000256" key="7">
    <source>
        <dbReference type="HAMAP-Rule" id="MF_00966"/>
    </source>
</evidence>
<dbReference type="HAMAP" id="MF_00966">
    <property type="entry name" value="G6PD"/>
    <property type="match status" value="1"/>
</dbReference>
<feature type="domain" description="Glucose-6-phosphate dehydrogenase NAD-binding" evidence="8">
    <location>
        <begin position="7"/>
        <end position="182"/>
    </location>
</feature>
<keyword evidence="4 7" id="KW-0521">NADP</keyword>
<keyword evidence="6 7" id="KW-0119">Carbohydrate metabolism</keyword>
<accession>G9X0F1</accession>
<dbReference type="GO" id="GO:0006006">
    <property type="term" value="P:glucose metabolic process"/>
    <property type="evidence" value="ECO:0007669"/>
    <property type="project" value="UniProtKB-KW"/>
</dbReference>
<evidence type="ECO:0000256" key="2">
    <source>
        <dbReference type="ARBA" id="ARBA00009975"/>
    </source>
</evidence>
<dbReference type="Gene3D" id="3.30.360.10">
    <property type="entry name" value="Dihydrodipicolinate Reductase, domain 2"/>
    <property type="match status" value="1"/>
</dbReference>
<dbReference type="PROSITE" id="PS00069">
    <property type="entry name" value="G6P_DEHYDROGENASE"/>
    <property type="match status" value="1"/>
</dbReference>
<evidence type="ECO:0000256" key="4">
    <source>
        <dbReference type="ARBA" id="ARBA00022857"/>
    </source>
</evidence>
<feature type="binding site" evidence="7">
    <location>
        <position position="230"/>
    </location>
    <ligand>
        <name>substrate</name>
    </ligand>
</feature>
<dbReference type="AlphaFoldDB" id="G9X0F1"/>
<evidence type="ECO:0000259" key="8">
    <source>
        <dbReference type="Pfam" id="PF00479"/>
    </source>
</evidence>
<comment type="caution">
    <text evidence="7">Lacks conserved residue(s) required for the propagation of feature annotation.</text>
</comment>
<dbReference type="EC" id="1.1.1.49" evidence="7"/>
<dbReference type="Pfam" id="PF00479">
    <property type="entry name" value="G6PD_N"/>
    <property type="match status" value="1"/>
</dbReference>
<comment type="pathway">
    <text evidence="1 7">Carbohydrate degradation; pentose phosphate pathway; D-ribulose 5-phosphate from D-glucose 6-phosphate (oxidative stage): step 1/3.</text>
</comment>
<feature type="binding site" evidence="7">
    <location>
        <position position="143"/>
    </location>
    <ligand>
        <name>NADP(+)</name>
        <dbReference type="ChEBI" id="CHEBI:58349"/>
    </ligand>
</feature>
<evidence type="ECO:0000256" key="1">
    <source>
        <dbReference type="ARBA" id="ARBA00004937"/>
    </source>
</evidence>
<protein>
    <recommendedName>
        <fullName evidence="7">Glucose-6-phosphate 1-dehydrogenase</fullName>
        <shortName evidence="7">G6PD</shortName>
        <ecNumber evidence="7">1.1.1.49</ecNumber>
    </recommendedName>
</protein>
<feature type="domain" description="Glucose-6-phosphate dehydrogenase C-terminal" evidence="9">
    <location>
        <begin position="184"/>
        <end position="480"/>
    </location>
</feature>
<keyword evidence="3 7" id="KW-0313">Glucose metabolism</keyword>
<dbReference type="InterPro" id="IPR001282">
    <property type="entry name" value="G6P_DH"/>
</dbReference>
<dbReference type="HOGENOM" id="CLU_013524_5_0_9"/>
<dbReference type="PRINTS" id="PR00079">
    <property type="entry name" value="G6PDHDRGNASE"/>
</dbReference>
<feature type="binding site" evidence="7">
    <location>
        <position position="177"/>
    </location>
    <ligand>
        <name>substrate</name>
    </ligand>
</feature>
<feature type="binding site" evidence="7">
    <location>
        <position position="211"/>
    </location>
    <ligand>
        <name>substrate</name>
    </ligand>
</feature>
<dbReference type="Gene3D" id="3.40.50.720">
    <property type="entry name" value="NAD(P)-binding Rossmann-like Domain"/>
    <property type="match status" value="1"/>
</dbReference>
<dbReference type="PANTHER" id="PTHR23429">
    <property type="entry name" value="GLUCOSE-6-PHOSPHATE 1-DEHYDROGENASE G6PD"/>
    <property type="match status" value="1"/>
</dbReference>
<feature type="binding site" evidence="7">
    <location>
        <position position="173"/>
    </location>
    <ligand>
        <name>substrate</name>
    </ligand>
</feature>
<evidence type="ECO:0000313" key="10">
    <source>
        <dbReference type="EMBL" id="EHL15392.1"/>
    </source>
</evidence>
<evidence type="ECO:0000256" key="5">
    <source>
        <dbReference type="ARBA" id="ARBA00023002"/>
    </source>
</evidence>
<dbReference type="Pfam" id="PF02781">
    <property type="entry name" value="G6PD_C"/>
    <property type="match status" value="1"/>
</dbReference>
<dbReference type="PIRSF" id="PIRSF000110">
    <property type="entry name" value="G6PD"/>
    <property type="match status" value="1"/>
</dbReference>